<dbReference type="InterPro" id="IPR011009">
    <property type="entry name" value="Kinase-like_dom_sf"/>
</dbReference>
<dbReference type="Pfam" id="PF00069">
    <property type="entry name" value="Pkinase"/>
    <property type="match status" value="1"/>
</dbReference>
<dbReference type="AlphaFoldDB" id="A0A6A4S988"/>
<dbReference type="SUPFAM" id="SSF56112">
    <property type="entry name" value="Protein kinase-like (PK-like)"/>
    <property type="match status" value="1"/>
</dbReference>
<accession>A0A6A4S988</accession>
<organism evidence="3 4">
    <name type="scientific">Scophthalmus maximus</name>
    <name type="common">Turbot</name>
    <name type="synonym">Psetta maxima</name>
    <dbReference type="NCBI Taxonomy" id="52904"/>
    <lineage>
        <taxon>Eukaryota</taxon>
        <taxon>Metazoa</taxon>
        <taxon>Chordata</taxon>
        <taxon>Craniata</taxon>
        <taxon>Vertebrata</taxon>
        <taxon>Euteleostomi</taxon>
        <taxon>Actinopterygii</taxon>
        <taxon>Neopterygii</taxon>
        <taxon>Teleostei</taxon>
        <taxon>Neoteleostei</taxon>
        <taxon>Acanthomorphata</taxon>
        <taxon>Carangaria</taxon>
        <taxon>Pleuronectiformes</taxon>
        <taxon>Pleuronectoidei</taxon>
        <taxon>Scophthalmidae</taxon>
        <taxon>Scophthalmus</taxon>
    </lineage>
</organism>
<evidence type="ECO:0000256" key="1">
    <source>
        <dbReference type="SAM" id="MobiDB-lite"/>
    </source>
</evidence>
<dbReference type="InterPro" id="IPR050235">
    <property type="entry name" value="CK1_Ser-Thr_kinase"/>
</dbReference>
<proteinExistence type="predicted"/>
<dbReference type="InterPro" id="IPR000719">
    <property type="entry name" value="Prot_kinase_dom"/>
</dbReference>
<evidence type="ECO:0000259" key="2">
    <source>
        <dbReference type="PROSITE" id="PS50011"/>
    </source>
</evidence>
<name>A0A6A4S988_SCOMX</name>
<protein>
    <recommendedName>
        <fullName evidence="2">Protein kinase domain-containing protein</fullName>
    </recommendedName>
</protein>
<dbReference type="GO" id="GO:0005524">
    <property type="term" value="F:ATP binding"/>
    <property type="evidence" value="ECO:0007669"/>
    <property type="project" value="InterPro"/>
</dbReference>
<dbReference type="PROSITE" id="PS50011">
    <property type="entry name" value="PROTEIN_KINASE_DOM"/>
    <property type="match status" value="1"/>
</dbReference>
<dbReference type="EMBL" id="VEVO01000018">
    <property type="protein sequence ID" value="KAF0027651.1"/>
    <property type="molecule type" value="Genomic_DNA"/>
</dbReference>
<feature type="region of interest" description="Disordered" evidence="1">
    <location>
        <begin position="582"/>
        <end position="607"/>
    </location>
</feature>
<dbReference type="Proteomes" id="UP000438429">
    <property type="component" value="Unassembled WGS sequence"/>
</dbReference>
<dbReference type="Gene3D" id="1.10.510.10">
    <property type="entry name" value="Transferase(Phosphotransferase) domain 1"/>
    <property type="match status" value="1"/>
</dbReference>
<dbReference type="GO" id="GO:0004672">
    <property type="term" value="F:protein kinase activity"/>
    <property type="evidence" value="ECO:0007669"/>
    <property type="project" value="InterPro"/>
</dbReference>
<dbReference type="SMART" id="SM00220">
    <property type="entry name" value="S_TKc"/>
    <property type="match status" value="1"/>
</dbReference>
<feature type="region of interest" description="Disordered" evidence="1">
    <location>
        <begin position="412"/>
        <end position="502"/>
    </location>
</feature>
<dbReference type="PANTHER" id="PTHR11909">
    <property type="entry name" value="CASEIN KINASE-RELATED"/>
    <property type="match status" value="1"/>
</dbReference>
<feature type="compositionally biased region" description="Basic and acidic residues" evidence="1">
    <location>
        <begin position="475"/>
        <end position="484"/>
    </location>
</feature>
<evidence type="ECO:0000313" key="4">
    <source>
        <dbReference type="Proteomes" id="UP000438429"/>
    </source>
</evidence>
<reference evidence="3 4" key="1">
    <citation type="submission" date="2019-06" db="EMBL/GenBank/DDBJ databases">
        <title>Draft genomes of female and male turbot (Scophthalmus maximus).</title>
        <authorList>
            <person name="Xu H."/>
            <person name="Xu X.-W."/>
            <person name="Shao C."/>
            <person name="Chen S."/>
        </authorList>
    </citation>
    <scope>NUCLEOTIDE SEQUENCE [LARGE SCALE GENOMIC DNA]</scope>
    <source>
        <strain evidence="3">Ysfricsl-2016a</strain>
        <tissue evidence="3">Blood</tissue>
    </source>
</reference>
<sequence length="667" mass="74993">MQMASSSCRISSLRMSRMYDAIHFTPVTLWYQHQRKGRDVRITCVCAFMLRLVSCRPQASQDVDRPVAADTDFVIKLEYEENGPLFSELKFYQRAAKPESREKWMRSRKLDFLGIPIYWGSGCAEYNNLRYRFMAMDRLGTDLQKICDRNAGRLKKTTVLQLGQGLVDVLEYIHENEYVHADIKAANLMQGYTDPEKIYLADYGLSYRYCPDGVHKEYKENPRKGNNGTIEYTSLDAHKGITPSRRGDLQILGFCLLHWLCGSLPWDSVLKDPAEVQVAKTRLMDNLPDSVRQLSVSRASTEEVAAFLLYVKSLEYKDKPDYQHLKDLLASVVRGKLDFSMPGGPATVPSTKVADPGTKEKCFIQRKLVRDKYIKKLKSIIMKIKLWKFPLFKKIFHDLDYRHAIDHPTFIHQQKAGRARGPSKAKSLAPVKDEEEQKGVKSKPVPAHNRRGPVVSKSQSQKEEVLPAVRRSLRPRPEPTRTYEDESEEEEDEDKGRPRPIAACYLRGPPIGPRTQSKQHSRTVLVIASSKRANTWIILSNRKPKTKGLPGNGTSRLRSEVSACKGDNTYARAVTVRAKHTGTAGEGGMSGCTATEKPAARSSGGTVPRTALVTGEGRLSRVQEGLQVPHRGKDCCTGSSLSASPFSWVVGSSEFAKGNLNPFHEDD</sequence>
<feature type="domain" description="Protein kinase" evidence="2">
    <location>
        <begin position="1"/>
        <end position="329"/>
    </location>
</feature>
<comment type="caution">
    <text evidence="3">The sequence shown here is derived from an EMBL/GenBank/DDBJ whole genome shotgun (WGS) entry which is preliminary data.</text>
</comment>
<evidence type="ECO:0000313" key="3">
    <source>
        <dbReference type="EMBL" id="KAF0027651.1"/>
    </source>
</evidence>
<gene>
    <name evidence="3" type="ORF">F2P81_020392</name>
</gene>